<feature type="region of interest" description="Disordered" evidence="1">
    <location>
        <begin position="103"/>
        <end position="211"/>
    </location>
</feature>
<dbReference type="PANTHER" id="PTHR14435">
    <property type="entry name" value="ZINC FINGER PROTEIN 106"/>
    <property type="match status" value="1"/>
</dbReference>
<keyword evidence="3" id="KW-1185">Reference proteome</keyword>
<reference evidence="2" key="3">
    <citation type="submission" date="2025-09" db="UniProtKB">
        <authorList>
            <consortium name="Ensembl"/>
        </authorList>
    </citation>
    <scope>IDENTIFICATION</scope>
</reference>
<protein>
    <submittedName>
        <fullName evidence="2">Uncharacterized protein</fullName>
    </submittedName>
</protein>
<sequence>NKKQKNCIFTVFLQEMDEHMRSMLHHRELEKLKGRDCGHECRVCKVTVVSLTDYASHISSPTHKQKAEAAEQKQSHNEAEEDYFDQGLVDLIDKRKEQIRSRKQWNNRQWDQGMHSGGQKPRLPWLSNGGSSNGIYGRNNISQYPQRSRPLSLLGPPSWFPSPPKFFAHQFPNTDRNEGGHQGDMPHNGEQQNAETDHHSSKTSKAFGSNSKLDKVCRWSPYPVTKGLESTSHNHANSSEKNNMASKPQKQEKAADNNAFNRKSRPEQKPGPAGSGGQSVAEKWKHKTNLAAKSRDRSSSGSRSSSAQRESQQFPTPSLREGRRNSSPNAPSQKTSKPAAQKDKKLSSVSGSNSAAQISKTSSQVSEKVKSKHSGLSAPPVGLLQSRHDQQIQETLRKARQIVLEKKASLESSLPNRAEATQQSKEEQQRTQAPSGINKENSCRQRPALPESIRLGPHGKDKEKVASSDSNQSLQSLQVSTSTEERLNFAAPSPEDEERRKREREACADEAMQGLEVGQGSESDTSRGGEAQAGPNASGLSKLDLPPVLKRDLTKHMSSKAKVGVSHEPNLNIARRVRNLSGSRKNDADKDSGLKPTVRQLISSCGSRRNVNWDQVYQEVRKKQDKGKGMPR</sequence>
<evidence type="ECO:0000313" key="2">
    <source>
        <dbReference type="Ensembl" id="ENSSORP00005024358.1"/>
    </source>
</evidence>
<feature type="compositionally biased region" description="Low complexity" evidence="1">
    <location>
        <begin position="467"/>
        <end position="482"/>
    </location>
</feature>
<reference evidence="2" key="1">
    <citation type="submission" date="2019-06" db="EMBL/GenBank/DDBJ databases">
        <authorList>
            <consortium name="Wellcome Sanger Institute Data Sharing"/>
        </authorList>
    </citation>
    <scope>NUCLEOTIDE SEQUENCE [LARGE SCALE GENOMIC DNA]</scope>
</reference>
<feature type="compositionally biased region" description="Basic and acidic residues" evidence="1">
    <location>
        <begin position="584"/>
        <end position="593"/>
    </location>
</feature>
<feature type="compositionally biased region" description="Basic and acidic residues" evidence="1">
    <location>
        <begin position="497"/>
        <end position="507"/>
    </location>
</feature>
<dbReference type="GO" id="GO:0003723">
    <property type="term" value="F:RNA binding"/>
    <property type="evidence" value="ECO:0007669"/>
    <property type="project" value="InterPro"/>
</dbReference>
<dbReference type="AlphaFoldDB" id="A0A673A6S3"/>
<dbReference type="InterPro" id="IPR042622">
    <property type="entry name" value="Znf106"/>
</dbReference>
<feature type="compositionally biased region" description="Low complexity" evidence="1">
    <location>
        <begin position="299"/>
        <end position="313"/>
    </location>
</feature>
<organism evidence="2 3">
    <name type="scientific">Sphaeramia orbicularis</name>
    <name type="common">orbiculate cardinalfish</name>
    <dbReference type="NCBI Taxonomy" id="375764"/>
    <lineage>
        <taxon>Eukaryota</taxon>
        <taxon>Metazoa</taxon>
        <taxon>Chordata</taxon>
        <taxon>Craniata</taxon>
        <taxon>Vertebrata</taxon>
        <taxon>Euteleostomi</taxon>
        <taxon>Actinopterygii</taxon>
        <taxon>Neopterygii</taxon>
        <taxon>Teleostei</taxon>
        <taxon>Neoteleostei</taxon>
        <taxon>Acanthomorphata</taxon>
        <taxon>Gobiaria</taxon>
        <taxon>Kurtiformes</taxon>
        <taxon>Apogonoidei</taxon>
        <taxon>Apogonidae</taxon>
        <taxon>Apogoninae</taxon>
        <taxon>Sphaeramia</taxon>
    </lineage>
</organism>
<evidence type="ECO:0000313" key="3">
    <source>
        <dbReference type="Proteomes" id="UP000472271"/>
    </source>
</evidence>
<feature type="compositionally biased region" description="Polar residues" evidence="1">
    <location>
        <begin position="347"/>
        <end position="366"/>
    </location>
</feature>
<feature type="compositionally biased region" description="Polar residues" evidence="1">
    <location>
        <begin position="228"/>
        <end position="248"/>
    </location>
</feature>
<dbReference type="Ensembl" id="ENSSORT00005025071.1">
    <property type="protein sequence ID" value="ENSSORP00005024358.1"/>
    <property type="gene ID" value="ENSSORG00005011722.1"/>
</dbReference>
<dbReference type="GO" id="GO:0005829">
    <property type="term" value="C:cytosol"/>
    <property type="evidence" value="ECO:0007669"/>
    <property type="project" value="TreeGrafter"/>
</dbReference>
<dbReference type="PANTHER" id="PTHR14435:SF2">
    <property type="entry name" value="ZINC FINGER PROTEIN 106"/>
    <property type="match status" value="1"/>
</dbReference>
<name>A0A673A6S3_9TELE</name>
<evidence type="ECO:0000256" key="1">
    <source>
        <dbReference type="SAM" id="MobiDB-lite"/>
    </source>
</evidence>
<feature type="region of interest" description="Disordered" evidence="1">
    <location>
        <begin position="59"/>
        <end position="82"/>
    </location>
</feature>
<feature type="compositionally biased region" description="Polar residues" evidence="1">
    <location>
        <begin position="128"/>
        <end position="146"/>
    </location>
</feature>
<dbReference type="GO" id="GO:0017124">
    <property type="term" value="F:SH3 domain binding"/>
    <property type="evidence" value="ECO:0007669"/>
    <property type="project" value="TreeGrafter"/>
</dbReference>
<proteinExistence type="predicted"/>
<accession>A0A673A6S3</accession>
<feature type="compositionally biased region" description="Polar residues" evidence="1">
    <location>
        <begin position="410"/>
        <end position="423"/>
    </location>
</feature>
<dbReference type="InParanoid" id="A0A673A6S3"/>
<dbReference type="GO" id="GO:0016020">
    <property type="term" value="C:membrane"/>
    <property type="evidence" value="ECO:0007669"/>
    <property type="project" value="TreeGrafter"/>
</dbReference>
<feature type="region of interest" description="Disordered" evidence="1">
    <location>
        <begin position="227"/>
        <end position="392"/>
    </location>
</feature>
<feature type="compositionally biased region" description="Polar residues" evidence="1">
    <location>
        <begin position="325"/>
        <end position="338"/>
    </location>
</feature>
<dbReference type="Proteomes" id="UP000472271">
    <property type="component" value="Chromosome 22"/>
</dbReference>
<feature type="compositionally biased region" description="Polar residues" evidence="1">
    <location>
        <begin position="430"/>
        <end position="440"/>
    </location>
</feature>
<reference evidence="2" key="2">
    <citation type="submission" date="2025-08" db="UniProtKB">
        <authorList>
            <consortium name="Ensembl"/>
        </authorList>
    </citation>
    <scope>IDENTIFICATION</scope>
</reference>
<feature type="compositionally biased region" description="Basic and acidic residues" evidence="1">
    <location>
        <begin position="65"/>
        <end position="78"/>
    </location>
</feature>
<feature type="region of interest" description="Disordered" evidence="1">
    <location>
        <begin position="407"/>
        <end position="596"/>
    </location>
</feature>
<dbReference type="GO" id="GO:0008286">
    <property type="term" value="P:insulin receptor signaling pathway"/>
    <property type="evidence" value="ECO:0007669"/>
    <property type="project" value="TreeGrafter"/>
</dbReference>